<dbReference type="OrthoDB" id="10408554at2759"/>
<gene>
    <name evidence="2" type="ORF">HF325_002380</name>
</gene>
<evidence type="ECO:0000313" key="3">
    <source>
        <dbReference type="Proteomes" id="UP000649328"/>
    </source>
</evidence>
<organism evidence="2 3">
    <name type="scientific">Metschnikowia pulcherrima</name>
    <dbReference type="NCBI Taxonomy" id="27326"/>
    <lineage>
        <taxon>Eukaryota</taxon>
        <taxon>Fungi</taxon>
        <taxon>Dikarya</taxon>
        <taxon>Ascomycota</taxon>
        <taxon>Saccharomycotina</taxon>
        <taxon>Pichiomycetes</taxon>
        <taxon>Metschnikowiaceae</taxon>
        <taxon>Metschnikowia</taxon>
    </lineage>
</organism>
<name>A0A8H7LD19_9ASCO</name>
<sequence>MGDAPSVDVEHVANSRRLMTSVPGYLALQFDDVRFSASDYLQPLATESAMEEAMSRLTTRPSSMIFLSVPMPENVAVSNSEDWDYAALFVAYLNEEDSADNDGNEIDQNKNNVESTVETNVVVCGDNKIVEIENCDDQPDVTPTEPGYDVDAGAEFATAEFATRFDSPKPHSPDFNNLHKSLLLPVLPEPYCLVFPELSTVNGKSVKTNFEKFSDATHESAYRPLTPITEESRSQFSSCTASITCEPSPKSESIKSAVSNEIKPSARNDNSNAASVSSSHSNESMDMQQGPSQDRGQTLVRKDRPLSKVSDSSVEVFLVNDVTKVQDVPARRALTVSSETAEPWRKTKLFLLKFDGSKEFTTTSQPTVIRCVNLPHARISGLPGAVRAV</sequence>
<dbReference type="EMBL" id="JACBPP010000003">
    <property type="protein sequence ID" value="KAF8003135.1"/>
    <property type="molecule type" value="Genomic_DNA"/>
</dbReference>
<proteinExistence type="predicted"/>
<dbReference type="AlphaFoldDB" id="A0A8H7LD19"/>
<keyword evidence="3" id="KW-1185">Reference proteome</keyword>
<comment type="caution">
    <text evidence="2">The sequence shown here is derived from an EMBL/GenBank/DDBJ whole genome shotgun (WGS) entry which is preliminary data.</text>
</comment>
<feature type="compositionally biased region" description="Low complexity" evidence="1">
    <location>
        <begin position="265"/>
        <end position="284"/>
    </location>
</feature>
<feature type="compositionally biased region" description="Polar residues" evidence="1">
    <location>
        <begin position="240"/>
        <end position="259"/>
    </location>
</feature>
<feature type="compositionally biased region" description="Polar residues" evidence="1">
    <location>
        <begin position="285"/>
        <end position="296"/>
    </location>
</feature>
<dbReference type="Proteomes" id="UP000649328">
    <property type="component" value="Unassembled WGS sequence"/>
</dbReference>
<feature type="region of interest" description="Disordered" evidence="1">
    <location>
        <begin position="240"/>
        <end position="306"/>
    </location>
</feature>
<reference evidence="2" key="1">
    <citation type="submission" date="2020-10" db="EMBL/GenBank/DDBJ databases">
        <title>The Whole-Genome Sequence of Metschnikowia persimmonesis, a Novel Endophytic Yeast Species Isolated from Medicinal Plant Diospyros kaki Thumb.</title>
        <authorList>
            <person name="Rahmat E."/>
            <person name="Kang Y."/>
        </authorList>
    </citation>
    <scope>NUCLEOTIDE SEQUENCE</scope>
    <source>
        <strain evidence="2">KIOM G15050</strain>
    </source>
</reference>
<evidence type="ECO:0000313" key="2">
    <source>
        <dbReference type="EMBL" id="KAF8003135.1"/>
    </source>
</evidence>
<protein>
    <submittedName>
        <fullName evidence="2">Uncharacterized protein</fullName>
    </submittedName>
</protein>
<accession>A0A8H7LD19</accession>
<evidence type="ECO:0000256" key="1">
    <source>
        <dbReference type="SAM" id="MobiDB-lite"/>
    </source>
</evidence>